<name>A0A7X0SKG8_9BACL</name>
<evidence type="ECO:0000256" key="1">
    <source>
        <dbReference type="SAM" id="Phobius"/>
    </source>
</evidence>
<keyword evidence="1" id="KW-0812">Transmembrane</keyword>
<dbReference type="AlphaFoldDB" id="A0A7X0SKG8"/>
<dbReference type="PANTHER" id="PTHR30336:SF20">
    <property type="entry name" value="DUF218 DOMAIN-CONTAINING PROTEIN"/>
    <property type="match status" value="1"/>
</dbReference>
<accession>A0A7X0SKG8</accession>
<keyword evidence="4" id="KW-1185">Reference proteome</keyword>
<dbReference type="EMBL" id="JACJVO010000007">
    <property type="protein sequence ID" value="MBB6730365.1"/>
    <property type="molecule type" value="Genomic_DNA"/>
</dbReference>
<dbReference type="Gene3D" id="3.40.50.620">
    <property type="entry name" value="HUPs"/>
    <property type="match status" value="1"/>
</dbReference>
<dbReference type="RefSeq" id="WP_185128035.1">
    <property type="nucleotide sequence ID" value="NZ_JACJVO010000007.1"/>
</dbReference>
<dbReference type="InterPro" id="IPR051599">
    <property type="entry name" value="Cell_Envelope_Assoc"/>
</dbReference>
<proteinExistence type="predicted"/>
<feature type="domain" description="DUF218" evidence="2">
    <location>
        <begin position="48"/>
        <end position="183"/>
    </location>
</feature>
<dbReference type="Pfam" id="PF02698">
    <property type="entry name" value="DUF218"/>
    <property type="match status" value="1"/>
</dbReference>
<dbReference type="InterPro" id="IPR003848">
    <property type="entry name" value="DUF218"/>
</dbReference>
<keyword evidence="1" id="KW-1133">Transmembrane helix</keyword>
<feature type="transmembrane region" description="Helical" evidence="1">
    <location>
        <begin position="12"/>
        <end position="33"/>
    </location>
</feature>
<keyword evidence="1" id="KW-0472">Membrane</keyword>
<dbReference type="GO" id="GO:0005886">
    <property type="term" value="C:plasma membrane"/>
    <property type="evidence" value="ECO:0007669"/>
    <property type="project" value="TreeGrafter"/>
</dbReference>
<comment type="caution">
    <text evidence="3">The sequence shown here is derived from an EMBL/GenBank/DDBJ whole genome shotgun (WGS) entry which is preliminary data.</text>
</comment>
<sequence length="206" mass="22865">MRKRRRIVRTIGRCAVGGAAALAAWCLVLYIIVCQYHGKPENELSHADVGIVLGASLWNDKPSPALQERLDRALALYRDGKFDRILVTGGVDAGGAKLSEAEGMRDYLLARGVPEDSIVPETQARSTYENLKFSREIMEQNGWSTAIIVTHRFHGSRSADIAKTLGYAPVQVSAADTQVLNLFYHRSREVLAYTKWLADKWLLHAG</sequence>
<organism evidence="3 4">
    <name type="scientific">Cohnella zeiphila</name>
    <dbReference type="NCBI Taxonomy" id="2761120"/>
    <lineage>
        <taxon>Bacteria</taxon>
        <taxon>Bacillati</taxon>
        <taxon>Bacillota</taxon>
        <taxon>Bacilli</taxon>
        <taxon>Bacillales</taxon>
        <taxon>Paenibacillaceae</taxon>
        <taxon>Cohnella</taxon>
    </lineage>
</organism>
<dbReference type="InterPro" id="IPR014729">
    <property type="entry name" value="Rossmann-like_a/b/a_fold"/>
</dbReference>
<dbReference type="Proteomes" id="UP000564644">
    <property type="component" value="Unassembled WGS sequence"/>
</dbReference>
<dbReference type="CDD" id="cd06259">
    <property type="entry name" value="YdcF-like"/>
    <property type="match status" value="1"/>
</dbReference>
<evidence type="ECO:0000313" key="4">
    <source>
        <dbReference type="Proteomes" id="UP000564644"/>
    </source>
</evidence>
<evidence type="ECO:0000259" key="2">
    <source>
        <dbReference type="Pfam" id="PF02698"/>
    </source>
</evidence>
<dbReference type="PANTHER" id="PTHR30336">
    <property type="entry name" value="INNER MEMBRANE PROTEIN, PROBABLE PERMEASE"/>
    <property type="match status" value="1"/>
</dbReference>
<protein>
    <submittedName>
        <fullName evidence="3">YdcF family protein</fullName>
    </submittedName>
</protein>
<evidence type="ECO:0000313" key="3">
    <source>
        <dbReference type="EMBL" id="MBB6730365.1"/>
    </source>
</evidence>
<reference evidence="3 4" key="1">
    <citation type="submission" date="2020-08" db="EMBL/GenBank/DDBJ databases">
        <title>Cohnella phylogeny.</title>
        <authorList>
            <person name="Dunlap C."/>
        </authorList>
    </citation>
    <scope>NUCLEOTIDE SEQUENCE [LARGE SCALE GENOMIC DNA]</scope>
    <source>
        <strain evidence="3 4">CBP 2801</strain>
    </source>
</reference>
<gene>
    <name evidence="3" type="ORF">H7C18_05580</name>
</gene>